<reference evidence="4 5" key="1">
    <citation type="submission" date="2017-06" db="EMBL/GenBank/DDBJ databases">
        <authorList>
            <person name="Kim H.J."/>
            <person name="Triplett B.A."/>
        </authorList>
    </citation>
    <scope>NUCLEOTIDE SEQUENCE [LARGE SCALE GENOMIC DNA]</scope>
    <source>
        <strain evidence="4 5">DS15</strain>
    </source>
</reference>
<evidence type="ECO:0000256" key="1">
    <source>
        <dbReference type="SAM" id="Coils"/>
    </source>
</evidence>
<protein>
    <submittedName>
        <fullName evidence="4">Uncharacterized hydrophobic domain-containing protein</fullName>
    </submittedName>
</protein>
<dbReference type="PANTHER" id="PTHR20992:SF9">
    <property type="entry name" value="AT15442P-RELATED"/>
    <property type="match status" value="1"/>
</dbReference>
<evidence type="ECO:0000313" key="4">
    <source>
        <dbReference type="EMBL" id="SNT19143.1"/>
    </source>
</evidence>
<keyword evidence="1" id="KW-0175">Coiled coil</keyword>
<organism evidence="4 5">
    <name type="scientific">Sphingopyxis indica</name>
    <dbReference type="NCBI Taxonomy" id="436663"/>
    <lineage>
        <taxon>Bacteria</taxon>
        <taxon>Pseudomonadati</taxon>
        <taxon>Pseudomonadota</taxon>
        <taxon>Alphaproteobacteria</taxon>
        <taxon>Sphingomonadales</taxon>
        <taxon>Sphingomonadaceae</taxon>
        <taxon>Sphingopyxis</taxon>
    </lineage>
</organism>
<evidence type="ECO:0000313" key="5">
    <source>
        <dbReference type="Proteomes" id="UP000198339"/>
    </source>
</evidence>
<dbReference type="Proteomes" id="UP000198339">
    <property type="component" value="Unassembled WGS sequence"/>
</dbReference>
<keyword evidence="3" id="KW-0472">Membrane</keyword>
<keyword evidence="3" id="KW-0812">Transmembrane</keyword>
<feature type="transmembrane region" description="Helical" evidence="3">
    <location>
        <begin position="257"/>
        <end position="277"/>
    </location>
</feature>
<dbReference type="EMBL" id="FZPA01000015">
    <property type="protein sequence ID" value="SNT19143.1"/>
    <property type="molecule type" value="Genomic_DNA"/>
</dbReference>
<dbReference type="InterPro" id="IPR005240">
    <property type="entry name" value="DUF389"/>
</dbReference>
<feature type="transmembrane region" description="Helical" evidence="3">
    <location>
        <begin position="128"/>
        <end position="146"/>
    </location>
</feature>
<keyword evidence="5" id="KW-1185">Reference proteome</keyword>
<feature type="transmembrane region" description="Helical" evidence="3">
    <location>
        <begin position="218"/>
        <end position="245"/>
    </location>
</feature>
<name>A0A239KNG1_9SPHN</name>
<dbReference type="AlphaFoldDB" id="A0A239KNG1"/>
<dbReference type="Pfam" id="PF04087">
    <property type="entry name" value="DUF389"/>
    <property type="match status" value="1"/>
</dbReference>
<feature type="transmembrane region" description="Helical" evidence="3">
    <location>
        <begin position="72"/>
        <end position="89"/>
    </location>
</feature>
<keyword evidence="3" id="KW-1133">Transmembrane helix</keyword>
<feature type="region of interest" description="Disordered" evidence="2">
    <location>
        <begin position="1"/>
        <end position="20"/>
    </location>
</feature>
<feature type="coiled-coil region" evidence="1">
    <location>
        <begin position="362"/>
        <end position="389"/>
    </location>
</feature>
<gene>
    <name evidence="4" type="ORF">SAMN06295955_11534</name>
</gene>
<dbReference type="RefSeq" id="WP_089217049.1">
    <property type="nucleotide sequence ID" value="NZ_FZPA01000015.1"/>
</dbReference>
<evidence type="ECO:0000256" key="2">
    <source>
        <dbReference type="SAM" id="MobiDB-lite"/>
    </source>
</evidence>
<evidence type="ECO:0000256" key="3">
    <source>
        <dbReference type="SAM" id="Phobius"/>
    </source>
</evidence>
<feature type="transmembrane region" description="Helical" evidence="3">
    <location>
        <begin position="166"/>
        <end position="184"/>
    </location>
</feature>
<accession>A0A239KNG1</accession>
<dbReference type="PANTHER" id="PTHR20992">
    <property type="entry name" value="AT15442P-RELATED"/>
    <property type="match status" value="1"/>
</dbReference>
<feature type="transmembrane region" description="Helical" evidence="3">
    <location>
        <begin position="95"/>
        <end position="116"/>
    </location>
</feature>
<proteinExistence type="predicted"/>
<sequence length="533" mass="56498">MSEKTAEPAAGEAADEVKDTVSEKVTETARHWRWTLLRRIVHFRERWAEEVAQIDQVAVIDKIAHDGDWSNRFAFMTSMSAAIAILGLLQNSVAVIIGAMLLAPLMGPIVALGFAIATVDFRWMKDCVLTLLGGVLLALLLCVVIVKASPLEAVTSEIAARTRPNLFDLGVAFFSALAGAYAVVRGREGTIIGVAIATALMPPLAVVGFGLATAQWSIFGGALMLFFTNFMTIALSAAIVARAYGFSATLSPDQTRWQTFIIVASFLLLAVPLGFSLRQIAWEATVQTQARAAIRDIFPSPSRITDFAVDATGSPIVVQASVLTRAAQQGADAKVEAAIEKRLNRDASVTLDQYLIGASVDLAAARSGMEQLRDVAARAERDNAAISHDLALLAGVAESNVTVDNEKKRATVRAARLPDTGLAAYRALERRLQTARPGWTIELVPPALPLPSVMVADDKIVDGSAADYQLLRWAATRGILPVELSGPGAAMLQKILEGDGTSVTVADDAAKGGGTVTAKWQMPDAGDGSAGGR</sequence>
<dbReference type="OrthoDB" id="9790659at2"/>
<feature type="transmembrane region" description="Helical" evidence="3">
    <location>
        <begin position="191"/>
        <end position="212"/>
    </location>
</feature>